<reference evidence="2" key="1">
    <citation type="submission" date="2016-11" db="UniProtKB">
        <authorList>
            <consortium name="WormBaseParasite"/>
        </authorList>
    </citation>
    <scope>IDENTIFICATION</scope>
</reference>
<evidence type="ECO:0000313" key="1">
    <source>
        <dbReference type="Proteomes" id="UP000095282"/>
    </source>
</evidence>
<protein>
    <submittedName>
        <fullName evidence="2">Transposase</fullName>
    </submittedName>
</protein>
<dbReference type="Proteomes" id="UP000095282">
    <property type="component" value="Unplaced"/>
</dbReference>
<name>A0A1I7V294_9PELO</name>
<dbReference type="AlphaFoldDB" id="A0A1I7V294"/>
<organism evidence="1 2">
    <name type="scientific">Caenorhabditis tropicalis</name>
    <dbReference type="NCBI Taxonomy" id="1561998"/>
    <lineage>
        <taxon>Eukaryota</taxon>
        <taxon>Metazoa</taxon>
        <taxon>Ecdysozoa</taxon>
        <taxon>Nematoda</taxon>
        <taxon>Chromadorea</taxon>
        <taxon>Rhabditida</taxon>
        <taxon>Rhabditina</taxon>
        <taxon>Rhabditomorpha</taxon>
        <taxon>Rhabditoidea</taxon>
        <taxon>Rhabditidae</taxon>
        <taxon>Peloderinae</taxon>
        <taxon>Caenorhabditis</taxon>
    </lineage>
</organism>
<dbReference type="WBParaSite" id="Csp11.Scaffold630.g21673.t1">
    <property type="protein sequence ID" value="Csp11.Scaffold630.g21673.t1"/>
    <property type="gene ID" value="Csp11.Scaffold630.g21673"/>
</dbReference>
<accession>A0A1I7V294</accession>
<evidence type="ECO:0000313" key="2">
    <source>
        <dbReference type="WBParaSite" id="Csp11.Scaffold630.g21673.t1"/>
    </source>
</evidence>
<proteinExistence type="predicted"/>
<keyword evidence="1" id="KW-1185">Reference proteome</keyword>
<sequence>MRAGESVYILDDITVKKNPKPCRTFAVLPTFQELKAWLSSLSFQITTPFVLLKHFLPLLPLYAIQSQLSLQS</sequence>